<name>A0A4Q5IVI1_9ACTN</name>
<evidence type="ECO:0000313" key="4">
    <source>
        <dbReference type="EMBL" id="RYU09823.1"/>
    </source>
</evidence>
<dbReference type="Gene3D" id="1.10.10.1320">
    <property type="entry name" value="Anti-sigma factor, zinc-finger domain"/>
    <property type="match status" value="1"/>
</dbReference>
<organism evidence="4 5">
    <name type="scientific">Nocardioides iriomotensis</name>
    <dbReference type="NCBI Taxonomy" id="715784"/>
    <lineage>
        <taxon>Bacteria</taxon>
        <taxon>Bacillati</taxon>
        <taxon>Actinomycetota</taxon>
        <taxon>Actinomycetes</taxon>
        <taxon>Propionibacteriales</taxon>
        <taxon>Nocardioidaceae</taxon>
        <taxon>Nocardioides</taxon>
    </lineage>
</organism>
<evidence type="ECO:0000256" key="1">
    <source>
        <dbReference type="ARBA" id="ARBA00023015"/>
    </source>
</evidence>
<evidence type="ECO:0000313" key="5">
    <source>
        <dbReference type="Proteomes" id="UP000291189"/>
    </source>
</evidence>
<keyword evidence="5" id="KW-1185">Reference proteome</keyword>
<proteinExistence type="predicted"/>
<dbReference type="InterPro" id="IPR027383">
    <property type="entry name" value="Znf_put"/>
</dbReference>
<dbReference type="Proteomes" id="UP000291189">
    <property type="component" value="Unassembled WGS sequence"/>
</dbReference>
<evidence type="ECO:0000259" key="3">
    <source>
        <dbReference type="Pfam" id="PF13490"/>
    </source>
</evidence>
<dbReference type="AlphaFoldDB" id="A0A4Q5IVI1"/>
<dbReference type="RefSeq" id="WP_129988820.1">
    <property type="nucleotide sequence ID" value="NZ_SDPU01000034.1"/>
</dbReference>
<keyword evidence="2" id="KW-0804">Transcription</keyword>
<reference evidence="4 5" key="1">
    <citation type="submission" date="2019-01" db="EMBL/GenBank/DDBJ databases">
        <title>Nocardioides guangzhouensis sp. nov., an actinobacterium isolated from soil.</title>
        <authorList>
            <person name="Fu Y."/>
            <person name="Cai Y."/>
            <person name="Lin Z."/>
            <person name="Chen P."/>
        </authorList>
    </citation>
    <scope>NUCLEOTIDE SEQUENCE [LARGE SCALE GENOMIC DNA]</scope>
    <source>
        <strain evidence="4 5">NBRC 105384</strain>
    </source>
</reference>
<dbReference type="InterPro" id="IPR041916">
    <property type="entry name" value="Anti_sigma_zinc_sf"/>
</dbReference>
<protein>
    <submittedName>
        <fullName evidence="4">Anti-sigma factor</fullName>
    </submittedName>
</protein>
<gene>
    <name evidence="4" type="ORF">ETU37_18420</name>
</gene>
<keyword evidence="1" id="KW-0805">Transcription regulation</keyword>
<accession>A0A4Q5IVI1</accession>
<dbReference type="OrthoDB" id="5242431at2"/>
<comment type="caution">
    <text evidence="4">The sequence shown here is derived from an EMBL/GenBank/DDBJ whole genome shotgun (WGS) entry which is preliminary data.</text>
</comment>
<sequence>MNRDEVRCRDVVALLTDYLEGALPVEDRVALEQHLLTCEGCTAFLAQLRTSIALTGALDQEEVAPALMDAVLALYRQRQST</sequence>
<evidence type="ECO:0000256" key="2">
    <source>
        <dbReference type="ARBA" id="ARBA00023163"/>
    </source>
</evidence>
<dbReference type="Pfam" id="PF13490">
    <property type="entry name" value="zf-HC2"/>
    <property type="match status" value="1"/>
</dbReference>
<feature type="domain" description="Putative zinc-finger" evidence="3">
    <location>
        <begin position="8"/>
        <end position="41"/>
    </location>
</feature>
<dbReference type="EMBL" id="SDPU01000034">
    <property type="protein sequence ID" value="RYU09823.1"/>
    <property type="molecule type" value="Genomic_DNA"/>
</dbReference>